<proteinExistence type="predicted"/>
<accession>A0ABU8JE97</accession>
<sequence>MTVGTTDGATALLVLGMHRSGTSAVTRVLNLLGAHLGADLLMAQADNKRGFWEHAEAVAIHERLLTALGRTWHDTRELPHGWLDSAAAKTATSEIVSLIERDMKEKRLWAVKDPRMCRLAPIWIDALHKLGIDTKAVLVVREPYEVASSLHMRDGWSYAHAYLMWAEHLLDAYRATVSVPRALLTYDQLMDGWEQHLTRLGRELAVAWDPSIQEARPSIEAFLTPMERHHRTSELHVPIPPERLPPAFLQKLYEACARASQEAGWSGLEELSQVFYEVAGLFVGPMGELIRDRDKAAQARAAEEALALERLDIIHRLQPELEQSHRERSRFEVLAVERLERIQQLDDELAKCTKECSRFEVIAVERLERIQQLDVELADATEECSRFEVLAVERLERIQQLDAKLALYATERNKFEAIAAEQLERARQMESELSQSTKERNKYEVLAVERLERTRQLEAELAHAIRESARFEVLAVERAERIHQLEAEQAGILTSKQEAERLAGERLSHLQQVEADLAAHLEEVRQLRRQFDQLRAWAGSRWWLLKRAIRPVAS</sequence>
<gene>
    <name evidence="2" type="ORF">WAT24_12180</name>
</gene>
<keyword evidence="3" id="KW-1185">Reference proteome</keyword>
<evidence type="ECO:0000256" key="1">
    <source>
        <dbReference type="SAM" id="Coils"/>
    </source>
</evidence>
<name>A0ABU8JE97_9GAMM</name>
<dbReference type="SUPFAM" id="SSF52540">
    <property type="entry name" value="P-loop containing nucleoside triphosphate hydrolases"/>
    <property type="match status" value="1"/>
</dbReference>
<comment type="caution">
    <text evidence="2">The sequence shown here is derived from an EMBL/GenBank/DDBJ whole genome shotgun (WGS) entry which is preliminary data.</text>
</comment>
<evidence type="ECO:0000313" key="3">
    <source>
        <dbReference type="Proteomes" id="UP001381174"/>
    </source>
</evidence>
<keyword evidence="1" id="KW-0175">Coiled coil</keyword>
<dbReference type="RefSeq" id="WP_336808153.1">
    <property type="nucleotide sequence ID" value="NZ_JBBBNY010000009.1"/>
</dbReference>
<feature type="coiled-coil region" evidence="1">
    <location>
        <begin position="363"/>
        <end position="446"/>
    </location>
</feature>
<dbReference type="Pfam" id="PF13469">
    <property type="entry name" value="Sulfotransfer_3"/>
    <property type="match status" value="1"/>
</dbReference>
<dbReference type="Proteomes" id="UP001381174">
    <property type="component" value="Unassembled WGS sequence"/>
</dbReference>
<dbReference type="EMBL" id="JBBBNY010000009">
    <property type="protein sequence ID" value="MEI7037519.1"/>
    <property type="molecule type" value="Genomic_DNA"/>
</dbReference>
<reference evidence="2 3" key="1">
    <citation type="journal article" date="2014" name="Int. J. Syst. Evol. Microbiol.">
        <title>Fulvimonas yonginensis sp. nov., isolated from greenhouse soil, and emended description of the genus Fulvimonas.</title>
        <authorList>
            <person name="Ahn J.H."/>
            <person name="Kim S.J."/>
            <person name="Weon H.Y."/>
            <person name="Hong S.B."/>
            <person name="Seok S.J."/>
            <person name="Kwon S.W."/>
        </authorList>
    </citation>
    <scope>NUCLEOTIDE SEQUENCE [LARGE SCALE GENOMIC DNA]</scope>
    <source>
        <strain evidence="2 3">KACC 16952</strain>
    </source>
</reference>
<dbReference type="InterPro" id="IPR027417">
    <property type="entry name" value="P-loop_NTPase"/>
</dbReference>
<evidence type="ECO:0000313" key="2">
    <source>
        <dbReference type="EMBL" id="MEI7037519.1"/>
    </source>
</evidence>
<dbReference type="Gene3D" id="3.40.50.300">
    <property type="entry name" value="P-loop containing nucleotide triphosphate hydrolases"/>
    <property type="match status" value="1"/>
</dbReference>
<organism evidence="2 3">
    <name type="scientific">Fulvimonas yonginensis</name>
    <dbReference type="NCBI Taxonomy" id="1495200"/>
    <lineage>
        <taxon>Bacteria</taxon>
        <taxon>Pseudomonadati</taxon>
        <taxon>Pseudomonadota</taxon>
        <taxon>Gammaproteobacteria</taxon>
        <taxon>Lysobacterales</taxon>
        <taxon>Rhodanobacteraceae</taxon>
        <taxon>Fulvimonas</taxon>
    </lineage>
</organism>
<protein>
    <submittedName>
        <fullName evidence="2">Sulfotransferase</fullName>
    </submittedName>
</protein>